<name>A0A1S9ZRR0_9GAMM</name>
<reference evidence="1 2" key="1">
    <citation type="submission" date="2017-02" db="EMBL/GenBank/DDBJ databases">
        <title>Draft genome sequence of Moraxella caviae CCUG 355 type strain.</title>
        <authorList>
            <person name="Engstrom-Jakobsson H."/>
            <person name="Salva-Serra F."/>
            <person name="Thorell K."/>
            <person name="Gonzales-Siles L."/>
            <person name="Karlsson R."/>
            <person name="Boulund F."/>
            <person name="Engstrand L."/>
            <person name="Moore E."/>
        </authorList>
    </citation>
    <scope>NUCLEOTIDE SEQUENCE [LARGE SCALE GENOMIC DNA]</scope>
    <source>
        <strain evidence="1 2">CCUG 355</strain>
    </source>
</reference>
<comment type="caution">
    <text evidence="1">The sequence shown here is derived from an EMBL/GenBank/DDBJ whole genome shotgun (WGS) entry which is preliminary data.</text>
</comment>
<sequence length="136" mass="15860">MNFLPKPKAQTKKSKKISSDFTNRCLAVHCKSKKKFLQAQNAKNCVIFAKIAVFIPLRPKNHTFWRTNHRKCFYFISSLAKISKYFYIILCNYHKKSLNLATKGTFTPTNHHKIHTPIQPNSQITAFLNQKQKGLY</sequence>
<keyword evidence="2" id="KW-1185">Reference proteome</keyword>
<evidence type="ECO:0000313" key="1">
    <source>
        <dbReference type="EMBL" id="OOR86205.1"/>
    </source>
</evidence>
<organism evidence="1 2">
    <name type="scientific">Moraxella caviae</name>
    <dbReference type="NCBI Taxonomy" id="34060"/>
    <lineage>
        <taxon>Bacteria</taxon>
        <taxon>Pseudomonadati</taxon>
        <taxon>Pseudomonadota</taxon>
        <taxon>Gammaproteobacteria</taxon>
        <taxon>Moraxellales</taxon>
        <taxon>Moraxellaceae</taxon>
        <taxon>Moraxella</taxon>
    </lineage>
</organism>
<dbReference type="STRING" id="34060.B0181_11760"/>
<dbReference type="EMBL" id="MUXU01000110">
    <property type="protein sequence ID" value="OOR86205.1"/>
    <property type="molecule type" value="Genomic_DNA"/>
</dbReference>
<evidence type="ECO:0000313" key="2">
    <source>
        <dbReference type="Proteomes" id="UP000190435"/>
    </source>
</evidence>
<dbReference type="AlphaFoldDB" id="A0A1S9ZRR0"/>
<dbReference type="Proteomes" id="UP000190435">
    <property type="component" value="Unassembled WGS sequence"/>
</dbReference>
<protein>
    <submittedName>
        <fullName evidence="1">Uncharacterized protein</fullName>
    </submittedName>
</protein>
<accession>A0A1S9ZRR0</accession>
<gene>
    <name evidence="1" type="ORF">B0181_11760</name>
</gene>
<proteinExistence type="predicted"/>